<gene>
    <name evidence="1" type="ORF">CKF59_03090</name>
</gene>
<sequence length="356" mass="40497">MTTNAQHHTNCNCNHEHEHNHHSCGCDHEHQHHSCNCDHEHQHHSCGCNHDHGSCSSKTESAEHEHHHHGCGCGHEHQDLSKYATKLNFGHLAYSGDDELVTELILALNRLRKEQDQEVNLLFKSKQSAVEELRQLFDQRFADHPFFTVNMVLGLIYTWALDPTLSSSEFEKYVKFMAEGDTNAQLEGLDNQFLLTCEKLRTSFLQDLMDIDNFRISNLFTTFLNHNNEQASDPFNLLVMIKDFTLAVATMGSYLVQNNANNLTSEEKLESQALLQSLFNLATIIEQSSQILMIQLMAYPEDSDNLLSLNFNLANLFDDTSAFIVLNAVLTYECFVKGLAYPADTYDLTNAFLISL</sequence>
<evidence type="ECO:0000313" key="2">
    <source>
        <dbReference type="Proteomes" id="UP000265964"/>
    </source>
</evidence>
<organism evidence="1 2">
    <name type="scientific">Psittacicella gerlachiana</name>
    <dbReference type="NCBI Taxonomy" id="2028574"/>
    <lineage>
        <taxon>Bacteria</taxon>
        <taxon>Pseudomonadati</taxon>
        <taxon>Pseudomonadota</taxon>
        <taxon>Gammaproteobacteria</taxon>
        <taxon>Pasteurellales</taxon>
        <taxon>Psittacicellaceae</taxon>
        <taxon>Psittacicella</taxon>
    </lineage>
</organism>
<accession>A0A3A1YG06</accession>
<keyword evidence="2" id="KW-1185">Reference proteome</keyword>
<dbReference type="EMBL" id="NRJF01000075">
    <property type="protein sequence ID" value="RIY36020.1"/>
    <property type="molecule type" value="Genomic_DNA"/>
</dbReference>
<protein>
    <submittedName>
        <fullName evidence="1">Uncharacterized protein</fullName>
    </submittedName>
</protein>
<name>A0A3A1YG06_9GAMM</name>
<dbReference type="RefSeq" id="WP_119534519.1">
    <property type="nucleotide sequence ID" value="NZ_NRJF01000075.1"/>
</dbReference>
<reference evidence="1 2" key="1">
    <citation type="submission" date="2017-08" db="EMBL/GenBank/DDBJ databases">
        <title>Reclassification of Bisgaard taxon 37 and 44.</title>
        <authorList>
            <person name="Christensen H."/>
        </authorList>
    </citation>
    <scope>NUCLEOTIDE SEQUENCE [LARGE SCALE GENOMIC DNA]</scope>
    <source>
        <strain evidence="1 2">EEAB3T1</strain>
    </source>
</reference>
<dbReference type="AlphaFoldDB" id="A0A3A1YG06"/>
<proteinExistence type="predicted"/>
<dbReference type="Proteomes" id="UP000265964">
    <property type="component" value="Unassembled WGS sequence"/>
</dbReference>
<evidence type="ECO:0000313" key="1">
    <source>
        <dbReference type="EMBL" id="RIY36020.1"/>
    </source>
</evidence>
<comment type="caution">
    <text evidence="1">The sequence shown here is derived from an EMBL/GenBank/DDBJ whole genome shotgun (WGS) entry which is preliminary data.</text>
</comment>